<comment type="cofactor">
    <cofactor evidence="1 6">
        <name>FAD</name>
        <dbReference type="ChEBI" id="CHEBI:57692"/>
    </cofactor>
</comment>
<evidence type="ECO:0000256" key="1">
    <source>
        <dbReference type="ARBA" id="ARBA00001974"/>
    </source>
</evidence>
<name>A0AAD5YII8_9APHY</name>
<keyword evidence="10" id="KW-1185">Reference proteome</keyword>
<dbReference type="PANTHER" id="PTHR11552">
    <property type="entry name" value="GLUCOSE-METHANOL-CHOLINE GMC OXIDOREDUCTASE"/>
    <property type="match status" value="1"/>
</dbReference>
<gene>
    <name evidence="9" type="ORF">NLI96_g3899</name>
</gene>
<feature type="active site" description="Proton acceptor" evidence="5">
    <location>
        <position position="608"/>
    </location>
</feature>
<evidence type="ECO:0000256" key="2">
    <source>
        <dbReference type="ARBA" id="ARBA00010790"/>
    </source>
</evidence>
<evidence type="ECO:0008006" key="11">
    <source>
        <dbReference type="Google" id="ProtNLM"/>
    </source>
</evidence>
<evidence type="ECO:0000256" key="6">
    <source>
        <dbReference type="PIRSR" id="PIRSR000137-2"/>
    </source>
</evidence>
<dbReference type="Gene3D" id="3.30.560.10">
    <property type="entry name" value="Glucose Oxidase, domain 3"/>
    <property type="match status" value="1"/>
</dbReference>
<feature type="domain" description="Glucose-methanol-choline oxidoreductase C-terminal" evidence="8">
    <location>
        <begin position="471"/>
        <end position="617"/>
    </location>
</feature>
<dbReference type="GO" id="GO:0016614">
    <property type="term" value="F:oxidoreductase activity, acting on CH-OH group of donors"/>
    <property type="evidence" value="ECO:0007669"/>
    <property type="project" value="InterPro"/>
</dbReference>
<feature type="active site" description="Proton donor" evidence="5">
    <location>
        <position position="565"/>
    </location>
</feature>
<accession>A0AAD5YII8</accession>
<dbReference type="AlphaFoldDB" id="A0AAD5YII8"/>
<dbReference type="PANTHER" id="PTHR11552:SF147">
    <property type="entry name" value="CHOLINE DEHYDROGENASE, MITOCHONDRIAL"/>
    <property type="match status" value="1"/>
</dbReference>
<dbReference type="InterPro" id="IPR007867">
    <property type="entry name" value="GMC_OxRtase_C"/>
</dbReference>
<dbReference type="InterPro" id="IPR012132">
    <property type="entry name" value="GMC_OxRdtase"/>
</dbReference>
<organism evidence="9 10">
    <name type="scientific">Meripilus lineatus</name>
    <dbReference type="NCBI Taxonomy" id="2056292"/>
    <lineage>
        <taxon>Eukaryota</taxon>
        <taxon>Fungi</taxon>
        <taxon>Dikarya</taxon>
        <taxon>Basidiomycota</taxon>
        <taxon>Agaricomycotina</taxon>
        <taxon>Agaricomycetes</taxon>
        <taxon>Polyporales</taxon>
        <taxon>Meripilaceae</taxon>
        <taxon>Meripilus</taxon>
    </lineage>
</organism>
<sequence length="634" mass="68436">MGGLFSKSYYHTDPVTFATQITDTESDDTSNCKEYDYIVVGGGSAGCVVASRLSEDPSVSVLLIESGKSKGNLFTQIPLAFTKVFGSEVDWSFTTTPQKAQGGKQPYWARGRILGGTSVLNACIYHRCSPEDFDGWAKGGATGWSYDDLEPYFKKAERFLPNKVPESVNIEHKGQSGPWVIGQDGDDSGTAPIIPKIIAACQNVGMDYHEDLNKGGRTLGVVRLPGTVDEKGRSAYPSSYRVWFCHTQIFSAETGSSTATAYLTNEVLARPNLTVACSITVERILFDREPSLRAAGVQLTTAPAAPKFRVRAKREIILSGGVIGSAQTLLLSGIGPKDELEQVGVNCVQDLPSVGKHLADHISGGPFIFRAKPGYTLDYLNNRLAGAPAILQWLLWGTGPFGKMPLGSAAFMRTDDPVLFDQTHETVKDLSSGPNSPDLEFMWTPAIVPDFFSSGKPGEHGITFSSVALKPESEGSIVLRSNSVWEKPLIDGNYFASENDVNVVLRGVRLLFKLARTEPLASVLDLRPQSADKDSYFWPGDLEMDKFTDDQLRDWIRANGAPAAHPVGTCRIGQSSSNSVVDPSLKVHGVGGLRIVDASVFPTQISGHPIATIVAMAEKLADLVKDSRNSAPVV</sequence>
<keyword evidence="4 6" id="KW-0274">FAD</keyword>
<evidence type="ECO:0000313" key="10">
    <source>
        <dbReference type="Proteomes" id="UP001212997"/>
    </source>
</evidence>
<dbReference type="Pfam" id="PF00732">
    <property type="entry name" value="GMC_oxred_N"/>
    <property type="match status" value="1"/>
</dbReference>
<reference evidence="9" key="1">
    <citation type="submission" date="2022-07" db="EMBL/GenBank/DDBJ databases">
        <title>Genome Sequence of Physisporinus lineatus.</title>
        <authorList>
            <person name="Buettner E."/>
        </authorList>
    </citation>
    <scope>NUCLEOTIDE SEQUENCE</scope>
    <source>
        <strain evidence="9">VT162</strain>
    </source>
</reference>
<dbReference type="InterPro" id="IPR036188">
    <property type="entry name" value="FAD/NAD-bd_sf"/>
</dbReference>
<dbReference type="GO" id="GO:0050660">
    <property type="term" value="F:flavin adenine dinucleotide binding"/>
    <property type="evidence" value="ECO:0007669"/>
    <property type="project" value="InterPro"/>
</dbReference>
<dbReference type="SUPFAM" id="SSF54373">
    <property type="entry name" value="FAD-linked reductases, C-terminal domain"/>
    <property type="match status" value="1"/>
</dbReference>
<dbReference type="Pfam" id="PF05199">
    <property type="entry name" value="GMC_oxred_C"/>
    <property type="match status" value="1"/>
</dbReference>
<feature type="domain" description="Glucose-methanol-choline oxidoreductase N-terminal" evidence="7">
    <location>
        <begin position="35"/>
        <end position="362"/>
    </location>
</feature>
<evidence type="ECO:0000256" key="3">
    <source>
        <dbReference type="ARBA" id="ARBA00022630"/>
    </source>
</evidence>
<dbReference type="Proteomes" id="UP001212997">
    <property type="component" value="Unassembled WGS sequence"/>
</dbReference>
<proteinExistence type="inferred from homology"/>
<comment type="similarity">
    <text evidence="2">Belongs to the GMC oxidoreductase family.</text>
</comment>
<evidence type="ECO:0000259" key="7">
    <source>
        <dbReference type="Pfam" id="PF00732"/>
    </source>
</evidence>
<evidence type="ECO:0000259" key="8">
    <source>
        <dbReference type="Pfam" id="PF05199"/>
    </source>
</evidence>
<keyword evidence="3" id="KW-0285">Flavoprotein</keyword>
<evidence type="ECO:0000256" key="5">
    <source>
        <dbReference type="PIRSR" id="PIRSR000137-1"/>
    </source>
</evidence>
<dbReference type="Gene3D" id="3.50.50.60">
    <property type="entry name" value="FAD/NAD(P)-binding domain"/>
    <property type="match status" value="1"/>
</dbReference>
<evidence type="ECO:0000313" key="9">
    <source>
        <dbReference type="EMBL" id="KAJ3486910.1"/>
    </source>
</evidence>
<feature type="binding site" evidence="6">
    <location>
        <position position="117"/>
    </location>
    <ligand>
        <name>FAD</name>
        <dbReference type="ChEBI" id="CHEBI:57692"/>
    </ligand>
</feature>
<dbReference type="EMBL" id="JANAWD010000107">
    <property type="protein sequence ID" value="KAJ3486910.1"/>
    <property type="molecule type" value="Genomic_DNA"/>
</dbReference>
<dbReference type="InterPro" id="IPR000172">
    <property type="entry name" value="GMC_OxRdtase_N"/>
</dbReference>
<dbReference type="SUPFAM" id="SSF51905">
    <property type="entry name" value="FAD/NAD(P)-binding domain"/>
    <property type="match status" value="1"/>
</dbReference>
<dbReference type="PIRSF" id="PIRSF000137">
    <property type="entry name" value="Alcohol_oxidase"/>
    <property type="match status" value="1"/>
</dbReference>
<protein>
    <recommendedName>
        <fullName evidence="11">GMC oxidoreductase</fullName>
    </recommendedName>
</protein>
<evidence type="ECO:0000256" key="4">
    <source>
        <dbReference type="ARBA" id="ARBA00022827"/>
    </source>
</evidence>
<comment type="caution">
    <text evidence="9">The sequence shown here is derived from an EMBL/GenBank/DDBJ whole genome shotgun (WGS) entry which is preliminary data.</text>
</comment>
<feature type="binding site" evidence="6">
    <location>
        <position position="281"/>
    </location>
    <ligand>
        <name>FAD</name>
        <dbReference type="ChEBI" id="CHEBI:57692"/>
    </ligand>
</feature>